<protein>
    <submittedName>
        <fullName evidence="5">LuxR C-terminal-related transcriptional regulator</fullName>
    </submittedName>
</protein>
<dbReference type="InterPro" id="IPR000792">
    <property type="entry name" value="Tscrpt_reg_LuxR_C"/>
</dbReference>
<evidence type="ECO:0000313" key="6">
    <source>
        <dbReference type="Proteomes" id="UP001166293"/>
    </source>
</evidence>
<reference evidence="5" key="1">
    <citation type="submission" date="2021-06" db="EMBL/GenBank/DDBJ databases">
        <title>Thalassococcus sp. CAU 1522 isolated from sea sand, Republic of Korea.</title>
        <authorList>
            <person name="Kim W."/>
        </authorList>
    </citation>
    <scope>NUCLEOTIDE SEQUENCE</scope>
    <source>
        <strain evidence="5">CAU 1522</strain>
    </source>
</reference>
<dbReference type="Pfam" id="PF00196">
    <property type="entry name" value="GerE"/>
    <property type="match status" value="1"/>
</dbReference>
<evidence type="ECO:0000259" key="4">
    <source>
        <dbReference type="SMART" id="SM00421"/>
    </source>
</evidence>
<sequence length="411" mass="46096">MQPHFDHTRVLSDLIGLVYDSALETDQWRRLLEGICDLFPGHMAITGTFDGPHFVGLYTPSGFVTERFKAEYDENWYDGHFIGDQADYATERAEILRRDPPTLGRVRSSRDWYTDEEYRQSEFSRIFMEPGGTGHWTSLLFALNGARLAAFLFFEIDDDPAEKDAAGLRSLLETLSPHVVRATRIARALHMAKEAAETYKGFLDAIALPLMITDRDGILQTANSAGLRLLERGELLKLTAHGRLSMVDPDGSEGLYSVLRAVRKDDGPHGFRIDHHDGEVSLCVAPFHPAMSTHLMSERDVFDCEQLLAIFAGTHGAFRLNAGLLRDVFQLTDREAEICAAMVTGRSPAQIADRSGRAEKTIRNQIQSVYDKIGVNSNRELAEALSVFRTVGAMFDSDDPYLFRPRSLPRQ</sequence>
<evidence type="ECO:0000256" key="2">
    <source>
        <dbReference type="ARBA" id="ARBA00023125"/>
    </source>
</evidence>
<proteinExistence type="predicted"/>
<dbReference type="PANTHER" id="PTHR44688:SF16">
    <property type="entry name" value="DNA-BINDING TRANSCRIPTIONAL ACTIVATOR DEVR_DOSR"/>
    <property type="match status" value="1"/>
</dbReference>
<dbReference type="RefSeq" id="WP_217777617.1">
    <property type="nucleotide sequence ID" value="NZ_JAHRWL010000001.1"/>
</dbReference>
<evidence type="ECO:0000256" key="1">
    <source>
        <dbReference type="ARBA" id="ARBA00023015"/>
    </source>
</evidence>
<organism evidence="5 6">
    <name type="scientific">Thalassococcus arenae</name>
    <dbReference type="NCBI Taxonomy" id="2851652"/>
    <lineage>
        <taxon>Bacteria</taxon>
        <taxon>Pseudomonadati</taxon>
        <taxon>Pseudomonadota</taxon>
        <taxon>Alphaproteobacteria</taxon>
        <taxon>Rhodobacterales</taxon>
        <taxon>Roseobacteraceae</taxon>
        <taxon>Thalassococcus</taxon>
    </lineage>
</organism>
<keyword evidence="6" id="KW-1185">Reference proteome</keyword>
<dbReference type="EMBL" id="JAHRWL010000001">
    <property type="protein sequence ID" value="MBV2359823.1"/>
    <property type="molecule type" value="Genomic_DNA"/>
</dbReference>
<comment type="caution">
    <text evidence="5">The sequence shown here is derived from an EMBL/GenBank/DDBJ whole genome shotgun (WGS) entry which is preliminary data.</text>
</comment>
<accession>A0ABS6N742</accession>
<evidence type="ECO:0000313" key="5">
    <source>
        <dbReference type="EMBL" id="MBV2359823.1"/>
    </source>
</evidence>
<gene>
    <name evidence="5" type="ORF">KUH32_08560</name>
</gene>
<dbReference type="CDD" id="cd06170">
    <property type="entry name" value="LuxR_C_like"/>
    <property type="match status" value="1"/>
</dbReference>
<dbReference type="SMART" id="SM00421">
    <property type="entry name" value="HTH_LUXR"/>
    <property type="match status" value="1"/>
</dbReference>
<dbReference type="Proteomes" id="UP001166293">
    <property type="component" value="Unassembled WGS sequence"/>
</dbReference>
<dbReference type="PANTHER" id="PTHR44688">
    <property type="entry name" value="DNA-BINDING TRANSCRIPTIONAL ACTIVATOR DEVR_DOSR"/>
    <property type="match status" value="1"/>
</dbReference>
<keyword evidence="3" id="KW-0804">Transcription</keyword>
<feature type="domain" description="HTH luxR-type" evidence="4">
    <location>
        <begin position="328"/>
        <end position="385"/>
    </location>
</feature>
<name>A0ABS6N742_9RHOB</name>
<keyword evidence="2" id="KW-0238">DNA-binding</keyword>
<evidence type="ECO:0000256" key="3">
    <source>
        <dbReference type="ARBA" id="ARBA00023163"/>
    </source>
</evidence>
<keyword evidence="1" id="KW-0805">Transcription regulation</keyword>